<gene>
    <name evidence="3" type="ORF">AB675_1492</name>
</gene>
<keyword evidence="4" id="KW-1185">Reference proteome</keyword>
<dbReference type="InterPro" id="IPR013904">
    <property type="entry name" value="RXT2_N"/>
</dbReference>
<evidence type="ECO:0000256" key="1">
    <source>
        <dbReference type="SAM" id="MobiDB-lite"/>
    </source>
</evidence>
<feature type="compositionally biased region" description="Basic and acidic residues" evidence="1">
    <location>
        <begin position="249"/>
        <end position="260"/>
    </location>
</feature>
<reference evidence="3 4" key="1">
    <citation type="submission" date="2015-06" db="EMBL/GenBank/DDBJ databases">
        <title>Draft genome of the ant-associated black yeast Phialophora attae CBS 131958.</title>
        <authorList>
            <person name="Moreno L.F."/>
            <person name="Stielow B.J."/>
            <person name="de Hoog S."/>
            <person name="Vicente V.A."/>
            <person name="Weiss V.A."/>
            <person name="de Vries M."/>
            <person name="Cruz L.M."/>
            <person name="Souza E.M."/>
        </authorList>
    </citation>
    <scope>NUCLEOTIDE SEQUENCE [LARGE SCALE GENOMIC DNA]</scope>
    <source>
        <strain evidence="3 4">CBS 131958</strain>
    </source>
</reference>
<feature type="region of interest" description="Disordered" evidence="1">
    <location>
        <begin position="249"/>
        <end position="375"/>
    </location>
</feature>
<dbReference type="InterPro" id="IPR039602">
    <property type="entry name" value="Rxt2"/>
</dbReference>
<dbReference type="PANTHER" id="PTHR28232:SF1">
    <property type="entry name" value="TRANSCRIPTIONAL REGULATORY PROTEIN RXT2"/>
    <property type="match status" value="1"/>
</dbReference>
<dbReference type="AlphaFoldDB" id="A0A0N0NJQ5"/>
<dbReference type="PANTHER" id="PTHR28232">
    <property type="entry name" value="TRANSCRIPTIONAL REGULATORY PROTEIN RXT2"/>
    <property type="match status" value="1"/>
</dbReference>
<dbReference type="GO" id="GO:0033698">
    <property type="term" value="C:Rpd3L complex"/>
    <property type="evidence" value="ECO:0007669"/>
    <property type="project" value="TreeGrafter"/>
</dbReference>
<comment type="caution">
    <text evidence="3">The sequence shown here is derived from an EMBL/GenBank/DDBJ whole genome shotgun (WGS) entry which is preliminary data.</text>
</comment>
<feature type="compositionally biased region" description="Low complexity" evidence="1">
    <location>
        <begin position="362"/>
        <end position="373"/>
    </location>
</feature>
<accession>A0A0N0NJQ5</accession>
<dbReference type="GeneID" id="28733267"/>
<feature type="region of interest" description="Disordered" evidence="1">
    <location>
        <begin position="22"/>
        <end position="41"/>
    </location>
</feature>
<feature type="compositionally biased region" description="Acidic residues" evidence="1">
    <location>
        <begin position="87"/>
        <end position="101"/>
    </location>
</feature>
<feature type="region of interest" description="Disordered" evidence="1">
    <location>
        <begin position="476"/>
        <end position="594"/>
    </location>
</feature>
<dbReference type="STRING" id="1664694.A0A0N0NJQ5"/>
<dbReference type="Pfam" id="PF08595">
    <property type="entry name" value="RXT2_N"/>
    <property type="match status" value="1"/>
</dbReference>
<proteinExistence type="predicted"/>
<feature type="compositionally biased region" description="Basic and acidic residues" evidence="1">
    <location>
        <begin position="479"/>
        <end position="502"/>
    </location>
</feature>
<evidence type="ECO:0000313" key="4">
    <source>
        <dbReference type="Proteomes" id="UP000038010"/>
    </source>
</evidence>
<feature type="domain" description="Transcriptional regulatory protein RXT2 N-terminal" evidence="2">
    <location>
        <begin position="36"/>
        <end position="174"/>
    </location>
</feature>
<feature type="compositionally biased region" description="Polar residues" evidence="1">
    <location>
        <begin position="288"/>
        <end position="298"/>
    </location>
</feature>
<dbReference type="VEuPathDB" id="FungiDB:AB675_1492"/>
<feature type="region of interest" description="Disordered" evidence="1">
    <location>
        <begin position="76"/>
        <end position="105"/>
    </location>
</feature>
<evidence type="ECO:0000259" key="2">
    <source>
        <dbReference type="Pfam" id="PF08595"/>
    </source>
</evidence>
<feature type="compositionally biased region" description="Gly residues" evidence="1">
    <location>
        <begin position="576"/>
        <end position="587"/>
    </location>
</feature>
<dbReference type="RefSeq" id="XP_017997214.1">
    <property type="nucleotide sequence ID" value="XM_018141387.1"/>
</dbReference>
<dbReference type="Proteomes" id="UP000038010">
    <property type="component" value="Unassembled WGS sequence"/>
</dbReference>
<evidence type="ECO:0000313" key="3">
    <source>
        <dbReference type="EMBL" id="KPI37251.1"/>
    </source>
</evidence>
<feature type="compositionally biased region" description="Basic residues" evidence="1">
    <location>
        <begin position="528"/>
        <end position="538"/>
    </location>
</feature>
<sequence>MAPSQHAETTQVIIALRRKRLRDRRAASDEPIQSSTNRYNKLKKGAGHVHAGALPYPRGPTGYKHPVEHAGYTRNILDRNPPRLDAFGDEVDENESDAEADADAREANPYSDVHLEVLLCPLKHPSELATHPSLSIPYLDPALPDMVTTTEEKLRQERANLWNAKNLQRQLIGDESWIPLEKVETPDDWDLFEPKPRQAAETSLKRKRDADEDEETIGECAVVQHTDTNNEIANAASKESGSVAATVVEEAHDAVTKVESNEQPNEDVVMQEGDHGESADTAIEPAPETNTTQSNGVTAQPEETAEPQNETTKDNHTTEDGQDPAEDAASSTSSTPPPPTRRITRALAAEENNDSDDDSHSESSSTAPSSLLLQPDPLFLIPPHLHPTDPHTRLLQTAASLSLTPEELLETRSLLGLYIQKQEEILRGYESLLQKLYLAKHRRDSVWRWSKAEGHVDEWSDGEDWVDTEEWELPQEGEYALRKGKDEDEVAAEEKEKERERGLGGGGRNGNGEVDERGALNRANGAGKKGKGKRRRNINNHVVGGHASTVTTAMGRSVANGADERASGSVQDEVGHVGGGSGRGGGLRWDDFGR</sequence>
<organism evidence="3 4">
    <name type="scientific">Cyphellophora attinorum</name>
    <dbReference type="NCBI Taxonomy" id="1664694"/>
    <lineage>
        <taxon>Eukaryota</taxon>
        <taxon>Fungi</taxon>
        <taxon>Dikarya</taxon>
        <taxon>Ascomycota</taxon>
        <taxon>Pezizomycotina</taxon>
        <taxon>Eurotiomycetes</taxon>
        <taxon>Chaetothyriomycetidae</taxon>
        <taxon>Chaetothyriales</taxon>
        <taxon>Cyphellophoraceae</taxon>
        <taxon>Cyphellophora</taxon>
    </lineage>
</organism>
<dbReference type="OrthoDB" id="2405722at2759"/>
<dbReference type="EMBL" id="LFJN01000025">
    <property type="protein sequence ID" value="KPI37251.1"/>
    <property type="molecule type" value="Genomic_DNA"/>
</dbReference>
<protein>
    <recommendedName>
        <fullName evidence="2">Transcriptional regulatory protein RXT2 N-terminal domain-containing protein</fullName>
    </recommendedName>
</protein>
<feature type="region of interest" description="Disordered" evidence="1">
    <location>
        <begin position="188"/>
        <end position="215"/>
    </location>
</feature>
<dbReference type="GO" id="GO:0005829">
    <property type="term" value="C:cytosol"/>
    <property type="evidence" value="ECO:0007669"/>
    <property type="project" value="TreeGrafter"/>
</dbReference>
<name>A0A0N0NJQ5_9EURO</name>